<comment type="caution">
    <text evidence="3">The sequence shown here is derived from an EMBL/GenBank/DDBJ whole genome shotgun (WGS) entry which is preliminary data.</text>
</comment>
<gene>
    <name evidence="3" type="ORF">DN069_03830</name>
</gene>
<dbReference type="RefSeq" id="WP_111499374.1">
    <property type="nucleotide sequence ID" value="NZ_QKYN01000016.1"/>
</dbReference>
<dbReference type="EMBL" id="QKYN01000016">
    <property type="protein sequence ID" value="RAG86955.1"/>
    <property type="molecule type" value="Genomic_DNA"/>
</dbReference>
<organism evidence="3 4">
    <name type="scientific">Streptacidiphilus pinicola</name>
    <dbReference type="NCBI Taxonomy" id="2219663"/>
    <lineage>
        <taxon>Bacteria</taxon>
        <taxon>Bacillati</taxon>
        <taxon>Actinomycetota</taxon>
        <taxon>Actinomycetes</taxon>
        <taxon>Kitasatosporales</taxon>
        <taxon>Streptomycetaceae</taxon>
        <taxon>Streptacidiphilus</taxon>
    </lineage>
</organism>
<dbReference type="InterPro" id="IPR051267">
    <property type="entry name" value="STEAP_metalloreductase"/>
</dbReference>
<dbReference type="AlphaFoldDB" id="A0A2X0KD09"/>
<sequence length="199" mass="20729">MSEIGTTAVIGTGNIGGTLGRAFARAGHAVVFGSRNPAASEAAGDTGAKVATPEEAVAAADTVLLAIPADDVQAFLRTHADALAGKLVLDATNRFPLPVLHSADLVRAMVPTARYARAFNSQAWETFADPRWDGEPGHLFYTVFDAADAPTVEALISAVGLVPAFAGLGRPDLLDAALFLMVPAYETHGRRTGLRLVHD</sequence>
<dbReference type="SUPFAM" id="SSF51735">
    <property type="entry name" value="NAD(P)-binding Rossmann-fold domains"/>
    <property type="match status" value="1"/>
</dbReference>
<dbReference type="OrthoDB" id="5738121at2"/>
<dbReference type="GO" id="GO:0016491">
    <property type="term" value="F:oxidoreductase activity"/>
    <property type="evidence" value="ECO:0007669"/>
    <property type="project" value="UniProtKB-KW"/>
</dbReference>
<dbReference type="InterPro" id="IPR036291">
    <property type="entry name" value="NAD(P)-bd_dom_sf"/>
</dbReference>
<name>A0A2X0KD09_9ACTN</name>
<keyword evidence="4" id="KW-1185">Reference proteome</keyword>
<proteinExistence type="predicted"/>
<reference evidence="3 4" key="1">
    <citation type="submission" date="2018-06" db="EMBL/GenBank/DDBJ databases">
        <title>Streptacidiphilus pinicola sp. nov., isolated from pine grove soil.</title>
        <authorList>
            <person name="Roh S.G."/>
            <person name="Park S."/>
            <person name="Kim M.-K."/>
            <person name="Yun B.-R."/>
            <person name="Park J."/>
            <person name="Kim M.J."/>
            <person name="Kim Y.S."/>
            <person name="Kim S.B."/>
        </authorList>
    </citation>
    <scope>NUCLEOTIDE SEQUENCE [LARGE SCALE GENOMIC DNA]</scope>
    <source>
        <strain evidence="3 4">MMS16-CNU450</strain>
    </source>
</reference>
<protein>
    <submittedName>
        <fullName evidence="3">NADP oxidoreductase</fullName>
    </submittedName>
</protein>
<evidence type="ECO:0000256" key="1">
    <source>
        <dbReference type="ARBA" id="ARBA00023002"/>
    </source>
</evidence>
<feature type="domain" description="Pyrroline-5-carboxylate reductase catalytic N-terminal" evidence="2">
    <location>
        <begin position="8"/>
        <end position="93"/>
    </location>
</feature>
<evidence type="ECO:0000259" key="2">
    <source>
        <dbReference type="Pfam" id="PF03807"/>
    </source>
</evidence>
<evidence type="ECO:0000313" key="3">
    <source>
        <dbReference type="EMBL" id="RAG86955.1"/>
    </source>
</evidence>
<dbReference type="Pfam" id="PF03807">
    <property type="entry name" value="F420_oxidored"/>
    <property type="match status" value="1"/>
</dbReference>
<dbReference type="InterPro" id="IPR028939">
    <property type="entry name" value="P5C_Rdtase_cat_N"/>
</dbReference>
<dbReference type="PANTHER" id="PTHR14239">
    <property type="entry name" value="DUDULIN-RELATED"/>
    <property type="match status" value="1"/>
</dbReference>
<dbReference type="Proteomes" id="UP000248889">
    <property type="component" value="Unassembled WGS sequence"/>
</dbReference>
<evidence type="ECO:0000313" key="4">
    <source>
        <dbReference type="Proteomes" id="UP000248889"/>
    </source>
</evidence>
<keyword evidence="1" id="KW-0560">Oxidoreductase</keyword>
<accession>A0A2X0KD09</accession>
<dbReference type="Gene3D" id="3.40.50.720">
    <property type="entry name" value="NAD(P)-binding Rossmann-like Domain"/>
    <property type="match status" value="1"/>
</dbReference>
<dbReference type="PANTHER" id="PTHR14239:SF10">
    <property type="entry name" value="REDUCTASE"/>
    <property type="match status" value="1"/>
</dbReference>